<accession>A0A1Z5R7Q8</accession>
<dbReference type="EMBL" id="CM000767">
    <property type="protein sequence ID" value="OQU79406.1"/>
    <property type="molecule type" value="Genomic_DNA"/>
</dbReference>
<protein>
    <submittedName>
        <fullName evidence="1">Uncharacterized protein</fullName>
    </submittedName>
</protein>
<dbReference type="Gramene" id="OQU79406">
    <property type="protein sequence ID" value="OQU79406"/>
    <property type="gene ID" value="SORBI_3008G139250"/>
</dbReference>
<dbReference type="AlphaFoldDB" id="A0A1Z5R7Q8"/>
<gene>
    <name evidence="1" type="ORF">SORBI_3008G139250</name>
</gene>
<name>A0A1Z5R7Q8_SORBI</name>
<dbReference type="Proteomes" id="UP000000768">
    <property type="component" value="Chromosome 8"/>
</dbReference>
<evidence type="ECO:0000313" key="2">
    <source>
        <dbReference type="Proteomes" id="UP000000768"/>
    </source>
</evidence>
<evidence type="ECO:0000313" key="1">
    <source>
        <dbReference type="EMBL" id="OQU79406.1"/>
    </source>
</evidence>
<reference evidence="1 2" key="1">
    <citation type="journal article" date="2009" name="Nature">
        <title>The Sorghum bicolor genome and the diversification of grasses.</title>
        <authorList>
            <person name="Paterson A.H."/>
            <person name="Bowers J.E."/>
            <person name="Bruggmann R."/>
            <person name="Dubchak I."/>
            <person name="Grimwood J."/>
            <person name="Gundlach H."/>
            <person name="Haberer G."/>
            <person name="Hellsten U."/>
            <person name="Mitros T."/>
            <person name="Poliakov A."/>
            <person name="Schmutz J."/>
            <person name="Spannagl M."/>
            <person name="Tang H."/>
            <person name="Wang X."/>
            <person name="Wicker T."/>
            <person name="Bharti A.K."/>
            <person name="Chapman J."/>
            <person name="Feltus F.A."/>
            <person name="Gowik U."/>
            <person name="Grigoriev I.V."/>
            <person name="Lyons E."/>
            <person name="Maher C.A."/>
            <person name="Martis M."/>
            <person name="Narechania A."/>
            <person name="Otillar R.P."/>
            <person name="Penning B.W."/>
            <person name="Salamov A.A."/>
            <person name="Wang Y."/>
            <person name="Zhang L."/>
            <person name="Carpita N.C."/>
            <person name="Freeling M."/>
            <person name="Gingle A.R."/>
            <person name="Hash C.T."/>
            <person name="Keller B."/>
            <person name="Klein P."/>
            <person name="Kresovich S."/>
            <person name="McCann M.C."/>
            <person name="Ming R."/>
            <person name="Peterson D.G."/>
            <person name="Mehboob-ur-Rahman"/>
            <person name="Ware D."/>
            <person name="Westhoff P."/>
            <person name="Mayer K.F."/>
            <person name="Messing J."/>
            <person name="Rokhsar D.S."/>
        </authorList>
    </citation>
    <scope>NUCLEOTIDE SEQUENCE [LARGE SCALE GENOMIC DNA]</scope>
    <source>
        <strain evidence="2">cv. BTx623</strain>
    </source>
</reference>
<reference evidence="2" key="2">
    <citation type="journal article" date="2018" name="Plant J.">
        <title>The Sorghum bicolor reference genome: improved assembly, gene annotations, a transcriptome atlas, and signatures of genome organization.</title>
        <authorList>
            <person name="McCormick R.F."/>
            <person name="Truong S.K."/>
            <person name="Sreedasyam A."/>
            <person name="Jenkins J."/>
            <person name="Shu S."/>
            <person name="Sims D."/>
            <person name="Kennedy M."/>
            <person name="Amirebrahimi M."/>
            <person name="Weers B.D."/>
            <person name="McKinley B."/>
            <person name="Mattison A."/>
            <person name="Morishige D.T."/>
            <person name="Grimwood J."/>
            <person name="Schmutz J."/>
            <person name="Mullet J.E."/>
        </authorList>
    </citation>
    <scope>NUCLEOTIDE SEQUENCE [LARGE SCALE GENOMIC DNA]</scope>
    <source>
        <strain evidence="2">cv. BTx623</strain>
    </source>
</reference>
<sequence>MICAMLIARRLQLHPHHQWVVASKQANGHKNHQVVAMRGRLPASRGFCCCL</sequence>
<organism evidence="1 2">
    <name type="scientific">Sorghum bicolor</name>
    <name type="common">Sorghum</name>
    <name type="synonym">Sorghum vulgare</name>
    <dbReference type="NCBI Taxonomy" id="4558"/>
    <lineage>
        <taxon>Eukaryota</taxon>
        <taxon>Viridiplantae</taxon>
        <taxon>Streptophyta</taxon>
        <taxon>Embryophyta</taxon>
        <taxon>Tracheophyta</taxon>
        <taxon>Spermatophyta</taxon>
        <taxon>Magnoliopsida</taxon>
        <taxon>Liliopsida</taxon>
        <taxon>Poales</taxon>
        <taxon>Poaceae</taxon>
        <taxon>PACMAD clade</taxon>
        <taxon>Panicoideae</taxon>
        <taxon>Andropogonodae</taxon>
        <taxon>Andropogoneae</taxon>
        <taxon>Sorghinae</taxon>
        <taxon>Sorghum</taxon>
    </lineage>
</organism>
<dbReference type="InParanoid" id="A0A1Z5R7Q8"/>
<proteinExistence type="predicted"/>
<keyword evidence="2" id="KW-1185">Reference proteome</keyword>